<dbReference type="CDD" id="cd00158">
    <property type="entry name" value="RHOD"/>
    <property type="match status" value="1"/>
</dbReference>
<dbReference type="InterPro" id="IPR050229">
    <property type="entry name" value="GlpE_sulfurtransferase"/>
</dbReference>
<evidence type="ECO:0000259" key="1">
    <source>
        <dbReference type="PROSITE" id="PS50206"/>
    </source>
</evidence>
<reference evidence="2 3" key="1">
    <citation type="journal article" date="2012" name="J. Bacteriol.">
        <title>Draft genome sequence of Methanobacterium formicicum DSM 3637, an archaebacterium isolated from the methane producer amoeba Pelomyxa palustris.</title>
        <authorList>
            <person name="Gutierrez G."/>
        </authorList>
    </citation>
    <scope>NUCLEOTIDE SEQUENCE [LARGE SCALE GENOMIC DNA]</scope>
    <source>
        <strain evidence="3">DSM 3637 / PP1</strain>
    </source>
</reference>
<dbReference type="SUPFAM" id="SSF52821">
    <property type="entry name" value="Rhodanese/Cell cycle control phosphatase"/>
    <property type="match status" value="1"/>
</dbReference>
<comment type="caution">
    <text evidence="2">The sequence shown here is derived from an EMBL/GenBank/DDBJ whole genome shotgun (WGS) entry which is preliminary data.</text>
</comment>
<dbReference type="OrthoDB" id="135517at2157"/>
<sequence>MFGRKPSSNSATDLDPNSAFEMILKNKQNPEFILLDVRTLGEYNQSHIEDSIQIDYQSRDFEKKVQELDKSKTYLVYCRSGMRSGASVDIMSKLGFKNLYNMAGGIMGWENCGLSVE</sequence>
<name>K2RQ05_METFP</name>
<proteinExistence type="predicted"/>
<dbReference type="InterPro" id="IPR036873">
    <property type="entry name" value="Rhodanese-like_dom_sf"/>
</dbReference>
<protein>
    <submittedName>
        <fullName evidence="2">Rhodanese-like protein</fullName>
    </submittedName>
</protein>
<dbReference type="Pfam" id="PF00581">
    <property type="entry name" value="Rhodanese"/>
    <property type="match status" value="1"/>
</dbReference>
<dbReference type="AlphaFoldDB" id="K2RQ05"/>
<dbReference type="PANTHER" id="PTHR43031:SF1">
    <property type="entry name" value="PYRIDINE NUCLEOTIDE-DISULPHIDE OXIDOREDUCTASE"/>
    <property type="match status" value="1"/>
</dbReference>
<dbReference type="SMART" id="SM00450">
    <property type="entry name" value="RHOD"/>
    <property type="match status" value="1"/>
</dbReference>
<evidence type="ECO:0000313" key="2">
    <source>
        <dbReference type="EMBL" id="EKF84815.1"/>
    </source>
</evidence>
<keyword evidence="3" id="KW-1185">Reference proteome</keyword>
<dbReference type="PATRIC" id="fig|1204725.3.peg.2308"/>
<dbReference type="PROSITE" id="PS50206">
    <property type="entry name" value="RHODANESE_3"/>
    <property type="match status" value="1"/>
</dbReference>
<organism evidence="2 3">
    <name type="scientific">Methanobacterium formicicum (strain DSM 3637 / PP1)</name>
    <dbReference type="NCBI Taxonomy" id="1204725"/>
    <lineage>
        <taxon>Archaea</taxon>
        <taxon>Methanobacteriati</taxon>
        <taxon>Methanobacteriota</taxon>
        <taxon>Methanomada group</taxon>
        <taxon>Methanobacteria</taxon>
        <taxon>Methanobacteriales</taxon>
        <taxon>Methanobacteriaceae</taxon>
        <taxon>Methanobacterium</taxon>
    </lineage>
</organism>
<dbReference type="RefSeq" id="WP_004031794.1">
    <property type="nucleotide sequence ID" value="NZ_AMPO01000012.1"/>
</dbReference>
<dbReference type="EMBL" id="AMPO01000012">
    <property type="protein sequence ID" value="EKF84815.1"/>
    <property type="molecule type" value="Genomic_DNA"/>
</dbReference>
<dbReference type="InterPro" id="IPR001763">
    <property type="entry name" value="Rhodanese-like_dom"/>
</dbReference>
<gene>
    <name evidence="2" type="ORF">A994_11492</name>
</gene>
<accession>K2RQ05</accession>
<dbReference type="Gene3D" id="3.40.250.10">
    <property type="entry name" value="Rhodanese-like domain"/>
    <property type="match status" value="1"/>
</dbReference>
<dbReference type="PANTHER" id="PTHR43031">
    <property type="entry name" value="FAD-DEPENDENT OXIDOREDUCTASE"/>
    <property type="match status" value="1"/>
</dbReference>
<dbReference type="Proteomes" id="UP000007360">
    <property type="component" value="Unassembled WGS sequence"/>
</dbReference>
<evidence type="ECO:0000313" key="3">
    <source>
        <dbReference type="Proteomes" id="UP000007360"/>
    </source>
</evidence>
<feature type="domain" description="Rhodanese" evidence="1">
    <location>
        <begin position="28"/>
        <end position="117"/>
    </location>
</feature>